<dbReference type="EMBL" id="VNJI01000004">
    <property type="protein sequence ID" value="TVY11100.1"/>
    <property type="molecule type" value="Genomic_DNA"/>
</dbReference>
<keyword evidence="9" id="KW-1185">Reference proteome</keyword>
<feature type="region of interest" description="Disordered" evidence="6">
    <location>
        <begin position="31"/>
        <end position="53"/>
    </location>
</feature>
<dbReference type="InterPro" id="IPR050490">
    <property type="entry name" value="Bact_solute-bd_prot1"/>
</dbReference>
<evidence type="ECO:0000256" key="7">
    <source>
        <dbReference type="SAM" id="SignalP"/>
    </source>
</evidence>
<dbReference type="Gene3D" id="3.40.190.10">
    <property type="entry name" value="Periplasmic binding protein-like II"/>
    <property type="match status" value="2"/>
</dbReference>
<feature type="chain" id="PRO_5021826296" evidence="7">
    <location>
        <begin position="28"/>
        <end position="539"/>
    </location>
</feature>
<dbReference type="InterPro" id="IPR006059">
    <property type="entry name" value="SBP"/>
</dbReference>
<evidence type="ECO:0000256" key="2">
    <source>
        <dbReference type="ARBA" id="ARBA00022729"/>
    </source>
</evidence>
<dbReference type="SUPFAM" id="SSF53850">
    <property type="entry name" value="Periplasmic binding protein-like II"/>
    <property type="match status" value="1"/>
</dbReference>
<evidence type="ECO:0000256" key="4">
    <source>
        <dbReference type="ARBA" id="ARBA00023139"/>
    </source>
</evidence>
<protein>
    <submittedName>
        <fullName evidence="8">Extracellular solute-binding protein</fullName>
    </submittedName>
</protein>
<dbReference type="OrthoDB" id="2491264at2"/>
<proteinExistence type="predicted"/>
<keyword evidence="3" id="KW-0472">Membrane</keyword>
<keyword evidence="1" id="KW-1003">Cell membrane</keyword>
<accession>A0A559KG43</accession>
<organism evidence="8 9">
    <name type="scientific">Paenibacillus cremeus</name>
    <dbReference type="NCBI Taxonomy" id="2163881"/>
    <lineage>
        <taxon>Bacteria</taxon>
        <taxon>Bacillati</taxon>
        <taxon>Bacillota</taxon>
        <taxon>Bacilli</taxon>
        <taxon>Bacillales</taxon>
        <taxon>Paenibacillaceae</taxon>
        <taxon>Paenibacillus</taxon>
    </lineage>
</organism>
<keyword evidence="5" id="KW-0449">Lipoprotein</keyword>
<dbReference type="Proteomes" id="UP000317036">
    <property type="component" value="Unassembled WGS sequence"/>
</dbReference>
<evidence type="ECO:0000256" key="5">
    <source>
        <dbReference type="ARBA" id="ARBA00023288"/>
    </source>
</evidence>
<evidence type="ECO:0000256" key="1">
    <source>
        <dbReference type="ARBA" id="ARBA00022475"/>
    </source>
</evidence>
<dbReference type="PANTHER" id="PTHR43649">
    <property type="entry name" value="ARABINOSE-BINDING PROTEIN-RELATED"/>
    <property type="match status" value="1"/>
</dbReference>
<evidence type="ECO:0000256" key="3">
    <source>
        <dbReference type="ARBA" id="ARBA00023136"/>
    </source>
</evidence>
<reference evidence="8 9" key="1">
    <citation type="submission" date="2019-07" db="EMBL/GenBank/DDBJ databases">
        <authorList>
            <person name="Kim J."/>
        </authorList>
    </citation>
    <scope>NUCLEOTIDE SEQUENCE [LARGE SCALE GENOMIC DNA]</scope>
    <source>
        <strain evidence="8 9">JC52</strain>
    </source>
</reference>
<keyword evidence="2 7" id="KW-0732">Signal</keyword>
<sequence>MTMGNSFYRKSFAWGATALLLASTALAGCSQDQSSGSSKDKPTPSAPANMNESSLPIVKSPITLKVWAPMNPNASQFITDYGQNEVYQELEKRTGIHIQFIHPAQGQEKEAFNLMIASGELPDIITGASRYIGGEEKGVRDGVFEDLTPYLQKYAPDYYSIVTSDAETKREVTTDDGKFPAFYMIKQSQDAPSRRIMFAEDMLKSLNLQIPKTIDDYDKTFKAIKDSKGLAPYILLPTGLEEQFMGPYGIIPGFYLKDAKTVSFGQTQPQFKDYLTLMNKWYKEGYINKDFAGLKPAQQQALLDSGKAAMLVEAVVASYNRGQQIKSPHVSAPYPRLKADDKIHYQPADWPQAGQGQETVITSSSKYKVEAVRWLNYAYTKEGSMLYNYGIEGKTYNMVDGKPKFTDYILNHPKYGTENTNYILRVHFAPKLQCKDIACNPNLAKSPESAAIRQKYADDPNVDSALVLPPIRMTPEENDKRSKIMTEVNTYSDEMVLKFILGSEPLSNFDQYVSQLKKLGIDEAVKITQTAYERYLSKK</sequence>
<comment type="caution">
    <text evidence="8">The sequence shown here is derived from an EMBL/GenBank/DDBJ whole genome shotgun (WGS) entry which is preliminary data.</text>
</comment>
<dbReference type="PANTHER" id="PTHR43649:SF33">
    <property type="entry name" value="POLYGALACTURONAN_RHAMNOGALACTURONAN-BINDING PROTEIN YTCQ"/>
    <property type="match status" value="1"/>
</dbReference>
<evidence type="ECO:0000256" key="6">
    <source>
        <dbReference type="SAM" id="MobiDB-lite"/>
    </source>
</evidence>
<evidence type="ECO:0000313" key="9">
    <source>
        <dbReference type="Proteomes" id="UP000317036"/>
    </source>
</evidence>
<keyword evidence="4" id="KW-0564">Palmitate</keyword>
<gene>
    <name evidence="8" type="ORF">FPZ49_04445</name>
</gene>
<evidence type="ECO:0000313" key="8">
    <source>
        <dbReference type="EMBL" id="TVY11100.1"/>
    </source>
</evidence>
<dbReference type="Pfam" id="PF01547">
    <property type="entry name" value="SBP_bac_1"/>
    <property type="match status" value="1"/>
</dbReference>
<dbReference type="AlphaFoldDB" id="A0A559KG43"/>
<feature type="signal peptide" evidence="7">
    <location>
        <begin position="1"/>
        <end position="27"/>
    </location>
</feature>
<name>A0A559KG43_9BACL</name>